<accession>A0ABR3SZR0</accession>
<name>A0ABR3SZR0_9PEZI</name>
<dbReference type="Proteomes" id="UP001521116">
    <property type="component" value="Unassembled WGS sequence"/>
</dbReference>
<keyword evidence="3" id="KW-1185">Reference proteome</keyword>
<evidence type="ECO:0000313" key="3">
    <source>
        <dbReference type="Proteomes" id="UP001521116"/>
    </source>
</evidence>
<gene>
    <name evidence="2" type="ORF">SLS56_003309</name>
</gene>
<feature type="chain" id="PRO_5045601320" evidence="1">
    <location>
        <begin position="16"/>
        <end position="210"/>
    </location>
</feature>
<sequence>MLFTPLFLFSSMALAGPIAIRDSFFSPRDADLFTRQNTCARTATTPDPAQLQPIIVRGLLVSGNAKSYQISFTLQNENTGAVSSCRGQLSEATDERWMNCDQADLGATVKSSYDTDDKSWEGGVQIVTMTVYWQHVQDCSICTEAGVTYYAIANGNLVTPCSATGDPGNPGSEGDNLTCQAQNDITMRIKQFCEGDEPPEAGTVKRAAMF</sequence>
<organism evidence="2 3">
    <name type="scientific">Neofusicoccum ribis</name>
    <dbReference type="NCBI Taxonomy" id="45134"/>
    <lineage>
        <taxon>Eukaryota</taxon>
        <taxon>Fungi</taxon>
        <taxon>Dikarya</taxon>
        <taxon>Ascomycota</taxon>
        <taxon>Pezizomycotina</taxon>
        <taxon>Dothideomycetes</taxon>
        <taxon>Dothideomycetes incertae sedis</taxon>
        <taxon>Botryosphaeriales</taxon>
        <taxon>Botryosphaeriaceae</taxon>
        <taxon>Neofusicoccum</taxon>
    </lineage>
</organism>
<dbReference type="EMBL" id="JAJVDC020000026">
    <property type="protein sequence ID" value="KAL1632819.1"/>
    <property type="molecule type" value="Genomic_DNA"/>
</dbReference>
<comment type="caution">
    <text evidence="2">The sequence shown here is derived from an EMBL/GenBank/DDBJ whole genome shotgun (WGS) entry which is preliminary data.</text>
</comment>
<evidence type="ECO:0000256" key="1">
    <source>
        <dbReference type="SAM" id="SignalP"/>
    </source>
</evidence>
<evidence type="ECO:0000313" key="2">
    <source>
        <dbReference type="EMBL" id="KAL1632819.1"/>
    </source>
</evidence>
<protein>
    <submittedName>
        <fullName evidence="2">Uncharacterized protein</fullName>
    </submittedName>
</protein>
<feature type="signal peptide" evidence="1">
    <location>
        <begin position="1"/>
        <end position="15"/>
    </location>
</feature>
<proteinExistence type="predicted"/>
<reference evidence="2 3" key="1">
    <citation type="submission" date="2024-02" db="EMBL/GenBank/DDBJ databases">
        <title>De novo assembly and annotation of 12 fungi associated with fruit tree decline syndrome in Ontario, Canada.</title>
        <authorList>
            <person name="Sulman M."/>
            <person name="Ellouze W."/>
            <person name="Ilyukhin E."/>
        </authorList>
    </citation>
    <scope>NUCLEOTIDE SEQUENCE [LARGE SCALE GENOMIC DNA]</scope>
    <source>
        <strain evidence="2 3">M1-105</strain>
    </source>
</reference>
<keyword evidence="1" id="KW-0732">Signal</keyword>